<sequence length="192" mass="21303">MILGIGVDNVAINEFGGQLGQPGSRLREVFTAREMRYARERTEKHLTGEALMADMAPSLAARWAAKEAFVKAWSTALFGQPPVAEENLWSQIEVINDRWGRPAIRLIEPFDDVVRASVGDFRILVSLTHDADLATAFVVIEQTPTGSAPRGEGAMPTDLALAGDRDIPSERGLPNDSLTKEVRRHRRRRLLF</sequence>
<comment type="function">
    <text evidence="8">Transfers the 4'-phosphopantetheine moiety from coenzyme A to a Ser of acyl-carrier-protein.</text>
</comment>
<dbReference type="NCBIfam" id="TIGR00556">
    <property type="entry name" value="pantethn_trn"/>
    <property type="match status" value="1"/>
</dbReference>
<dbReference type="STRING" id="202789.GCA_001457435_00744"/>
<keyword evidence="11" id="KW-1185">Reference proteome</keyword>
<keyword evidence="1 8" id="KW-0444">Lipid biosynthesis</keyword>
<dbReference type="GO" id="GO:0000287">
    <property type="term" value="F:magnesium ion binding"/>
    <property type="evidence" value="ECO:0007669"/>
    <property type="project" value="UniProtKB-UniRule"/>
</dbReference>
<gene>
    <name evidence="8" type="primary">acpS</name>
    <name evidence="10" type="ORF">HMPREF9233_01365</name>
</gene>
<accession>K9EGD8</accession>
<dbReference type="GO" id="GO:0006633">
    <property type="term" value="P:fatty acid biosynthetic process"/>
    <property type="evidence" value="ECO:0007669"/>
    <property type="project" value="UniProtKB-UniRule"/>
</dbReference>
<evidence type="ECO:0000313" key="11">
    <source>
        <dbReference type="Proteomes" id="UP000009888"/>
    </source>
</evidence>
<name>K9EGD8_9ACTO</name>
<keyword evidence="5 8" id="KW-0460">Magnesium</keyword>
<dbReference type="HAMAP" id="MF_00101">
    <property type="entry name" value="AcpS"/>
    <property type="match status" value="1"/>
</dbReference>
<dbReference type="Proteomes" id="UP000009888">
    <property type="component" value="Unassembled WGS sequence"/>
</dbReference>
<evidence type="ECO:0000256" key="6">
    <source>
        <dbReference type="ARBA" id="ARBA00023098"/>
    </source>
</evidence>
<keyword evidence="4 8" id="KW-0276">Fatty acid metabolism</keyword>
<dbReference type="Pfam" id="PF01648">
    <property type="entry name" value="ACPS"/>
    <property type="match status" value="1"/>
</dbReference>
<reference evidence="10 11" key="1">
    <citation type="submission" date="2012-09" db="EMBL/GenBank/DDBJ databases">
        <title>The Genome Sequence of Actinobaculum massiliae ACS-171-V-COL2.</title>
        <authorList>
            <consortium name="The Broad Institute Genome Sequencing Platform"/>
            <person name="Earl A."/>
            <person name="Ward D."/>
            <person name="Feldgarden M."/>
            <person name="Gevers D."/>
            <person name="Saerens B."/>
            <person name="Vaneechoutte M."/>
            <person name="Walker B."/>
            <person name="Young S.K."/>
            <person name="Zeng Q."/>
            <person name="Gargeya S."/>
            <person name="Fitzgerald M."/>
            <person name="Haas B."/>
            <person name="Abouelleil A."/>
            <person name="Alvarado L."/>
            <person name="Arachchi H.M."/>
            <person name="Berlin A."/>
            <person name="Chapman S.B."/>
            <person name="Goldberg J."/>
            <person name="Griggs A."/>
            <person name="Gujja S."/>
            <person name="Hansen M."/>
            <person name="Howarth C."/>
            <person name="Imamovic A."/>
            <person name="Larimer J."/>
            <person name="McCowen C."/>
            <person name="Montmayeur A."/>
            <person name="Murphy C."/>
            <person name="Neiman D."/>
            <person name="Pearson M."/>
            <person name="Priest M."/>
            <person name="Roberts A."/>
            <person name="Saif S."/>
            <person name="Shea T."/>
            <person name="Sisk P."/>
            <person name="Sykes S."/>
            <person name="Wortman J."/>
            <person name="Nusbaum C."/>
            <person name="Birren B."/>
        </authorList>
    </citation>
    <scope>NUCLEOTIDE SEQUENCE [LARGE SCALE GENOMIC DNA]</scope>
    <source>
        <strain evidence="11">ACS-171-V-Col2</strain>
    </source>
</reference>
<feature type="binding site" evidence="8">
    <location>
        <position position="8"/>
    </location>
    <ligand>
        <name>Mg(2+)</name>
        <dbReference type="ChEBI" id="CHEBI:18420"/>
    </ligand>
</feature>
<keyword evidence="6 8" id="KW-0443">Lipid metabolism</keyword>
<feature type="binding site" evidence="8">
    <location>
        <position position="67"/>
    </location>
    <ligand>
        <name>Mg(2+)</name>
        <dbReference type="ChEBI" id="CHEBI:18420"/>
    </ligand>
</feature>
<dbReference type="GO" id="GO:0008897">
    <property type="term" value="F:holo-[acyl-carrier-protein] synthase activity"/>
    <property type="evidence" value="ECO:0007669"/>
    <property type="project" value="UniProtKB-UniRule"/>
</dbReference>
<organism evidence="10 11">
    <name type="scientific">Actinobaculum massiliense ACS-171-V-Col2</name>
    <dbReference type="NCBI Taxonomy" id="883066"/>
    <lineage>
        <taxon>Bacteria</taxon>
        <taxon>Bacillati</taxon>
        <taxon>Actinomycetota</taxon>
        <taxon>Actinomycetes</taxon>
        <taxon>Actinomycetales</taxon>
        <taxon>Actinomycetaceae</taxon>
        <taxon>Actinobaculum</taxon>
    </lineage>
</organism>
<dbReference type="InterPro" id="IPR037143">
    <property type="entry name" value="4-PPantetheinyl_Trfase_dom_sf"/>
</dbReference>
<dbReference type="InterPro" id="IPR004568">
    <property type="entry name" value="Ppantetheine-prot_Trfase_dom"/>
</dbReference>
<evidence type="ECO:0000256" key="7">
    <source>
        <dbReference type="ARBA" id="ARBA00023160"/>
    </source>
</evidence>
<keyword evidence="7 8" id="KW-0275">Fatty acid biosynthesis</keyword>
<comment type="subcellular location">
    <subcellularLocation>
        <location evidence="8">Cytoplasm</location>
    </subcellularLocation>
</comment>
<dbReference type="EC" id="2.7.8.7" evidence="8"/>
<evidence type="ECO:0000256" key="4">
    <source>
        <dbReference type="ARBA" id="ARBA00022832"/>
    </source>
</evidence>
<dbReference type="PATRIC" id="fig|883066.3.peg.1429"/>
<feature type="domain" description="4'-phosphopantetheinyl transferase" evidence="9">
    <location>
        <begin position="4"/>
        <end position="110"/>
    </location>
</feature>
<dbReference type="RefSeq" id="WP_007001571.1">
    <property type="nucleotide sequence ID" value="NZ_JH992955.1"/>
</dbReference>
<keyword evidence="2 8" id="KW-0808">Transferase</keyword>
<proteinExistence type="inferred from homology"/>
<protein>
    <recommendedName>
        <fullName evidence="8">Holo-[acyl-carrier-protein] synthase</fullName>
        <shortName evidence="8">Holo-ACP synthase</shortName>
        <ecNumber evidence="8">2.7.8.7</ecNumber>
    </recommendedName>
    <alternativeName>
        <fullName evidence="8">4'-phosphopantetheinyl transferase AcpS</fullName>
    </alternativeName>
</protein>
<comment type="similarity">
    <text evidence="8">Belongs to the P-Pant transferase superfamily. AcpS family.</text>
</comment>
<dbReference type="InterPro" id="IPR002582">
    <property type="entry name" value="ACPS"/>
</dbReference>
<dbReference type="Gene3D" id="3.90.470.20">
    <property type="entry name" value="4'-phosphopantetheinyl transferase domain"/>
    <property type="match status" value="1"/>
</dbReference>
<dbReference type="HOGENOM" id="CLU_089696_2_0_11"/>
<evidence type="ECO:0000256" key="8">
    <source>
        <dbReference type="HAMAP-Rule" id="MF_00101"/>
    </source>
</evidence>
<evidence type="ECO:0000256" key="1">
    <source>
        <dbReference type="ARBA" id="ARBA00022516"/>
    </source>
</evidence>
<dbReference type="EMBL" id="AGWL01000007">
    <property type="protein sequence ID" value="EKU94911.1"/>
    <property type="molecule type" value="Genomic_DNA"/>
</dbReference>
<dbReference type="InterPro" id="IPR008278">
    <property type="entry name" value="4-PPantetheinyl_Trfase_dom"/>
</dbReference>
<evidence type="ECO:0000256" key="3">
    <source>
        <dbReference type="ARBA" id="ARBA00022723"/>
    </source>
</evidence>
<comment type="catalytic activity">
    <reaction evidence="8">
        <text>apo-[ACP] + CoA = holo-[ACP] + adenosine 3',5'-bisphosphate + H(+)</text>
        <dbReference type="Rhea" id="RHEA:12068"/>
        <dbReference type="Rhea" id="RHEA-COMP:9685"/>
        <dbReference type="Rhea" id="RHEA-COMP:9690"/>
        <dbReference type="ChEBI" id="CHEBI:15378"/>
        <dbReference type="ChEBI" id="CHEBI:29999"/>
        <dbReference type="ChEBI" id="CHEBI:57287"/>
        <dbReference type="ChEBI" id="CHEBI:58343"/>
        <dbReference type="ChEBI" id="CHEBI:64479"/>
        <dbReference type="EC" id="2.7.8.7"/>
    </reaction>
</comment>
<evidence type="ECO:0000313" key="10">
    <source>
        <dbReference type="EMBL" id="EKU94911.1"/>
    </source>
</evidence>
<evidence type="ECO:0000256" key="2">
    <source>
        <dbReference type="ARBA" id="ARBA00022679"/>
    </source>
</evidence>
<keyword evidence="8" id="KW-0963">Cytoplasm</keyword>
<dbReference type="AlphaFoldDB" id="K9EGD8"/>
<dbReference type="NCBIfam" id="NF000831">
    <property type="entry name" value="PRK00070.3-1"/>
    <property type="match status" value="1"/>
</dbReference>
<dbReference type="eggNOG" id="COG0736">
    <property type="taxonomic scope" value="Bacteria"/>
</dbReference>
<evidence type="ECO:0000256" key="5">
    <source>
        <dbReference type="ARBA" id="ARBA00022842"/>
    </source>
</evidence>
<evidence type="ECO:0000259" key="9">
    <source>
        <dbReference type="Pfam" id="PF01648"/>
    </source>
</evidence>
<dbReference type="SUPFAM" id="SSF56214">
    <property type="entry name" value="4'-phosphopantetheinyl transferase"/>
    <property type="match status" value="1"/>
</dbReference>
<comment type="cofactor">
    <cofactor evidence="8">
        <name>Mg(2+)</name>
        <dbReference type="ChEBI" id="CHEBI:18420"/>
    </cofactor>
</comment>
<dbReference type="GO" id="GO:0005737">
    <property type="term" value="C:cytoplasm"/>
    <property type="evidence" value="ECO:0007669"/>
    <property type="project" value="UniProtKB-SubCell"/>
</dbReference>
<keyword evidence="3 8" id="KW-0479">Metal-binding</keyword>
<comment type="caution">
    <text evidence="10">The sequence shown here is derived from an EMBL/GenBank/DDBJ whole genome shotgun (WGS) entry which is preliminary data.</text>
</comment>